<feature type="region of interest" description="Disordered" evidence="1">
    <location>
        <begin position="210"/>
        <end position="232"/>
    </location>
</feature>
<evidence type="ECO:0000256" key="1">
    <source>
        <dbReference type="SAM" id="MobiDB-lite"/>
    </source>
</evidence>
<evidence type="ECO:0008006" key="4">
    <source>
        <dbReference type="Google" id="ProtNLM"/>
    </source>
</evidence>
<gene>
    <name evidence="2" type="primary">Cnig_chr_X.g23974</name>
    <name evidence="2" type="ORF">B9Z55_023974</name>
</gene>
<feature type="region of interest" description="Disordered" evidence="1">
    <location>
        <begin position="247"/>
        <end position="273"/>
    </location>
</feature>
<sequence length="470" mass="55189">MYHTIKTEPNNEYSPPPIRQFLIKEELIDNSYSLSIPKNTVEQEAIDKRLESEIRNESVKEESIREPLRSLMSETARTEEHFSPENVHIHYQTQNNLVMSSFDRFFPTQVPEITIKQEPISENLQLRTREEDHVVKKMYQTVEIDSNHEYSLPPLRQSLIKEELIDDSYSFSITERTVNRMVKSKYQTQSNLTIPSFNGLLPTQTTELTIKQESTSEKWQRAQPEENGDDDNIVEEWDASTELDQFPTSENIDSEEATVPQKASNDSTRESFTQWSPEWDSLIMDEFFECIKRTNRPGFKNIAEAFLKKHKVGICLHTAVVCFKRVFQKRLRDPNVPEEEKTRMLKATKSWKMTKRYQEDTLYNRRPNERIRNTTKTSVGTIQWSNSWNKIIMDEFMKLAMDGSLDVFSVSKFCGKFKDEHDLAIAVSRLVMNFKQAFNDRLNDVHVELESKLKMLLKYKTKVPLELTKL</sequence>
<comment type="caution">
    <text evidence="2">The sequence shown here is derived from an EMBL/GenBank/DDBJ whole genome shotgun (WGS) entry which is preliminary data.</text>
</comment>
<dbReference type="AlphaFoldDB" id="A0A2G5SS04"/>
<feature type="compositionally biased region" description="Basic and acidic residues" evidence="1">
    <location>
        <begin position="214"/>
        <end position="224"/>
    </location>
</feature>
<keyword evidence="3" id="KW-1185">Reference proteome</keyword>
<evidence type="ECO:0000313" key="2">
    <source>
        <dbReference type="EMBL" id="PIC17894.1"/>
    </source>
</evidence>
<protein>
    <recommendedName>
        <fullName evidence="4">SPK domain-containing protein</fullName>
    </recommendedName>
</protein>
<dbReference type="EMBL" id="PDUG01000006">
    <property type="protein sequence ID" value="PIC17894.1"/>
    <property type="molecule type" value="Genomic_DNA"/>
</dbReference>
<evidence type="ECO:0000313" key="3">
    <source>
        <dbReference type="Proteomes" id="UP000230233"/>
    </source>
</evidence>
<feature type="compositionally biased region" description="Polar residues" evidence="1">
    <location>
        <begin position="261"/>
        <end position="273"/>
    </location>
</feature>
<accession>A0A2G5SS04</accession>
<name>A0A2G5SS04_9PELO</name>
<organism evidence="2 3">
    <name type="scientific">Caenorhabditis nigoni</name>
    <dbReference type="NCBI Taxonomy" id="1611254"/>
    <lineage>
        <taxon>Eukaryota</taxon>
        <taxon>Metazoa</taxon>
        <taxon>Ecdysozoa</taxon>
        <taxon>Nematoda</taxon>
        <taxon>Chromadorea</taxon>
        <taxon>Rhabditida</taxon>
        <taxon>Rhabditina</taxon>
        <taxon>Rhabditomorpha</taxon>
        <taxon>Rhabditoidea</taxon>
        <taxon>Rhabditidae</taxon>
        <taxon>Peloderinae</taxon>
        <taxon>Caenorhabditis</taxon>
    </lineage>
</organism>
<reference evidence="3" key="1">
    <citation type="submission" date="2017-10" db="EMBL/GenBank/DDBJ databases">
        <title>Rapid genome shrinkage in a self-fertile nematode reveals novel sperm competition proteins.</title>
        <authorList>
            <person name="Yin D."/>
            <person name="Schwarz E.M."/>
            <person name="Thomas C.G."/>
            <person name="Felde R.L."/>
            <person name="Korf I.F."/>
            <person name="Cutter A.D."/>
            <person name="Schartner C.M."/>
            <person name="Ralston E.J."/>
            <person name="Meyer B.J."/>
            <person name="Haag E.S."/>
        </authorList>
    </citation>
    <scope>NUCLEOTIDE SEQUENCE [LARGE SCALE GENOMIC DNA]</scope>
    <source>
        <strain evidence="3">JU1422</strain>
    </source>
</reference>
<proteinExistence type="predicted"/>
<dbReference type="Proteomes" id="UP000230233">
    <property type="component" value="Chromosome X"/>
</dbReference>